<dbReference type="PROSITE" id="PS51059">
    <property type="entry name" value="PARP_CATALYTIC"/>
    <property type="match status" value="1"/>
</dbReference>
<dbReference type="GO" id="GO:0003950">
    <property type="term" value="F:NAD+ poly-ADP-ribosyltransferase activity"/>
    <property type="evidence" value="ECO:0007669"/>
    <property type="project" value="InterPro"/>
</dbReference>
<feature type="domain" description="WWE" evidence="7">
    <location>
        <begin position="609"/>
        <end position="688"/>
    </location>
</feature>
<accession>A0AAD9MVK6</accession>
<keyword evidence="4" id="KW-0862">Zinc</keyword>
<feature type="zinc finger region" description="C3H1-type" evidence="4">
    <location>
        <begin position="311"/>
        <end position="332"/>
    </location>
</feature>
<evidence type="ECO:0000256" key="2">
    <source>
        <dbReference type="ARBA" id="ARBA00023242"/>
    </source>
</evidence>
<feature type="domain" description="C3H1-type" evidence="6">
    <location>
        <begin position="311"/>
        <end position="332"/>
    </location>
</feature>
<dbReference type="AlphaFoldDB" id="A0AAD9MVK6"/>
<proteinExistence type="inferred from homology"/>
<evidence type="ECO:0000256" key="4">
    <source>
        <dbReference type="PROSITE-ProRule" id="PRU00723"/>
    </source>
</evidence>
<dbReference type="Gene3D" id="4.10.1000.10">
    <property type="entry name" value="Zinc finger, CCCH-type"/>
    <property type="match status" value="1"/>
</dbReference>
<dbReference type="Gene3D" id="3.30.720.50">
    <property type="match status" value="1"/>
</dbReference>
<comment type="caution">
    <text evidence="9">The sequence shown here is derived from an EMBL/GenBank/DDBJ whole genome shotgun (WGS) entry which is preliminary data.</text>
</comment>
<evidence type="ECO:0000259" key="6">
    <source>
        <dbReference type="PROSITE" id="PS50103"/>
    </source>
</evidence>
<dbReference type="GO" id="GO:0008270">
    <property type="term" value="F:zinc ion binding"/>
    <property type="evidence" value="ECO:0007669"/>
    <property type="project" value="UniProtKB-KW"/>
</dbReference>
<evidence type="ECO:0000259" key="8">
    <source>
        <dbReference type="PROSITE" id="PS51059"/>
    </source>
</evidence>
<dbReference type="InterPro" id="IPR012317">
    <property type="entry name" value="Poly(ADP-ribose)pol_cat_dom"/>
</dbReference>
<evidence type="ECO:0000313" key="10">
    <source>
        <dbReference type="Proteomes" id="UP001208570"/>
    </source>
</evidence>
<dbReference type="PROSITE" id="PS50918">
    <property type="entry name" value="WWE"/>
    <property type="match status" value="1"/>
</dbReference>
<evidence type="ECO:0000256" key="5">
    <source>
        <dbReference type="SAM" id="MobiDB-lite"/>
    </source>
</evidence>
<feature type="compositionally biased region" description="Basic and acidic residues" evidence="5">
    <location>
        <begin position="76"/>
        <end position="105"/>
    </location>
</feature>
<dbReference type="InterPro" id="IPR004170">
    <property type="entry name" value="WWE_dom"/>
</dbReference>
<dbReference type="InterPro" id="IPR003604">
    <property type="entry name" value="Matrin/U1-like-C_Znf_C2H2"/>
</dbReference>
<feature type="domain" description="PARP catalytic" evidence="8">
    <location>
        <begin position="723"/>
        <end position="912"/>
    </location>
</feature>
<dbReference type="SMART" id="SM00678">
    <property type="entry name" value="WWE"/>
    <property type="match status" value="1"/>
</dbReference>
<dbReference type="PANTHER" id="PTHR45740:SF4">
    <property type="entry name" value="PROTEIN MONO-ADP-RIBOSYLTRANSFERASE PARP11"/>
    <property type="match status" value="1"/>
</dbReference>
<comment type="subcellular location">
    <subcellularLocation>
        <location evidence="1">Nucleus</location>
    </subcellularLocation>
</comment>
<sequence length="912" mass="105310">MASGSSEWQQECSLCDVKLASKAVASSHYSGSKHAKNVREKQQLKKDAKKPLVSAADYPTICELCNKHFSSPINAKEHFEGNGHKRRQSEHFAEDRMSTDSRSYDEEVSDVENDEEDIRAIVQDILSKRGEDDVRSDLSDIIQQVKQMLELKRQQISPLVSSELELGSNDGEMKGRLFKNTNYEHGSDKTAQVRKKQVRPHQRELKDKDLDEKNDASPDVDEFAVFQFVIKKYSGHCEVGQLRSDAQHLFPPGLDVLTWLFKSRSFKVFKRSDPSKLDESLVFVKKDRLRLCAHYVTDSNCSLPNCPYIHLCRSFLAGCCSGADCRFSHSLTNEHNLNVLKELHLSEIFTEAEILSVVRCCTLFVCSSWNKNGWCSTSKIYSLCPYLHVCQNFVLRDCTKVNCKLGHNLDTPASRLLLGPAFYGVNKLPTPLLLNVILLPNNKQEPIKMRRSVSKSESGQQRTEQPQERSIGLKEEKKGYRNDQLRENMTAKQKTTEKIKVNDIWEVMTENSSIEAAYCDPNKDNYTYTCSTTTRPEMELVLGSPVNYDSHRWEGRRALRWWPDPPNFNQGIPTGVLQILEDSGSRRKVTIDFRTLNDTVRRLSTESYMEVPEVHDYHTVWIWYWQDNEHNWLPYEIDSLPYQDIIEAKYLAKEVAGFVEIAQFPYLLDLINMVQINTVTSKQRHIKRRPKLITAEEILLGSSKVRNYARHYDKAVLPFGWVPMNTQTYTTPDLVPVTEKSPNFAMVSDRFFSSMDQTQCKIHHIFRIQNLALWEKYVRKKREMQQSAHLKGNANEKYLFHGTPSDEIVRCICREGFDWRVCGKHGTLYGNGSYFARDASYSNNYSIKNRSRKRQMFLSLVLVGAYTQGEQNLTRPPQLYNSCVDDMTDPNIYVIFHDDQSYPEYLIEYKLG</sequence>
<feature type="region of interest" description="Disordered" evidence="5">
    <location>
        <begin position="181"/>
        <end position="216"/>
    </location>
</feature>
<dbReference type="SMART" id="SM00451">
    <property type="entry name" value="ZnF_U1"/>
    <property type="match status" value="2"/>
</dbReference>
<reference evidence="9" key="1">
    <citation type="journal article" date="2023" name="Mol. Biol. Evol.">
        <title>Third-Generation Sequencing Reveals the Adaptive Role of the Epigenome in Three Deep-Sea Polychaetes.</title>
        <authorList>
            <person name="Perez M."/>
            <person name="Aroh O."/>
            <person name="Sun Y."/>
            <person name="Lan Y."/>
            <person name="Juniper S.K."/>
            <person name="Young C.R."/>
            <person name="Angers B."/>
            <person name="Qian P.Y."/>
        </authorList>
    </citation>
    <scope>NUCLEOTIDE SEQUENCE</scope>
    <source>
        <strain evidence="9">P08H-3</strain>
    </source>
</reference>
<dbReference type="InterPro" id="IPR037197">
    <property type="entry name" value="WWE_dom_sf"/>
</dbReference>
<dbReference type="SUPFAM" id="SSF57667">
    <property type="entry name" value="beta-beta-alpha zinc fingers"/>
    <property type="match status" value="2"/>
</dbReference>
<keyword evidence="10" id="KW-1185">Reference proteome</keyword>
<dbReference type="PANTHER" id="PTHR45740">
    <property type="entry name" value="POLY [ADP-RIBOSE] POLYMERASE"/>
    <property type="match status" value="1"/>
</dbReference>
<feature type="region of interest" description="Disordered" evidence="5">
    <location>
        <begin position="448"/>
        <end position="483"/>
    </location>
</feature>
<protein>
    <submittedName>
        <fullName evidence="9">Uncharacterized protein</fullName>
    </submittedName>
</protein>
<evidence type="ECO:0000313" key="9">
    <source>
        <dbReference type="EMBL" id="KAK2144594.1"/>
    </source>
</evidence>
<keyword evidence="2" id="KW-0539">Nucleus</keyword>
<dbReference type="GO" id="GO:1990404">
    <property type="term" value="F:NAD+-protein mono-ADP-ribosyltransferase activity"/>
    <property type="evidence" value="ECO:0007669"/>
    <property type="project" value="TreeGrafter"/>
</dbReference>
<dbReference type="Pfam" id="PF00644">
    <property type="entry name" value="PARP"/>
    <property type="match status" value="1"/>
</dbReference>
<evidence type="ECO:0000259" key="7">
    <source>
        <dbReference type="PROSITE" id="PS50918"/>
    </source>
</evidence>
<dbReference type="InterPro" id="IPR018123">
    <property type="entry name" value="WWE-dom_subgr"/>
</dbReference>
<feature type="region of interest" description="Disordered" evidence="5">
    <location>
        <begin position="76"/>
        <end position="112"/>
    </location>
</feature>
<dbReference type="Pfam" id="PF02825">
    <property type="entry name" value="WWE"/>
    <property type="match status" value="1"/>
</dbReference>
<gene>
    <name evidence="9" type="ORF">LSH36_744g00010</name>
</gene>
<dbReference type="Proteomes" id="UP001208570">
    <property type="component" value="Unassembled WGS sequence"/>
</dbReference>
<keyword evidence="4" id="KW-0479">Metal-binding</keyword>
<dbReference type="InterPro" id="IPR036236">
    <property type="entry name" value="Znf_C2H2_sf"/>
</dbReference>
<dbReference type="GO" id="GO:0005634">
    <property type="term" value="C:nucleus"/>
    <property type="evidence" value="ECO:0007669"/>
    <property type="project" value="UniProtKB-SubCell"/>
</dbReference>
<organism evidence="9 10">
    <name type="scientific">Paralvinella palmiformis</name>
    <dbReference type="NCBI Taxonomy" id="53620"/>
    <lineage>
        <taxon>Eukaryota</taxon>
        <taxon>Metazoa</taxon>
        <taxon>Spiralia</taxon>
        <taxon>Lophotrochozoa</taxon>
        <taxon>Annelida</taxon>
        <taxon>Polychaeta</taxon>
        <taxon>Sedentaria</taxon>
        <taxon>Canalipalpata</taxon>
        <taxon>Terebellida</taxon>
        <taxon>Terebelliformia</taxon>
        <taxon>Alvinellidae</taxon>
        <taxon>Paralvinella</taxon>
    </lineage>
</organism>
<feature type="compositionally biased region" description="Basic and acidic residues" evidence="5">
    <location>
        <begin position="465"/>
        <end position="483"/>
    </location>
</feature>
<dbReference type="InterPro" id="IPR000571">
    <property type="entry name" value="Znf_CCCH"/>
</dbReference>
<dbReference type="SUPFAM" id="SSF117839">
    <property type="entry name" value="WWE domain"/>
    <property type="match status" value="1"/>
</dbReference>
<dbReference type="InterPro" id="IPR013087">
    <property type="entry name" value="Znf_C2H2_type"/>
</dbReference>
<feature type="compositionally biased region" description="Basic and acidic residues" evidence="5">
    <location>
        <begin position="201"/>
        <end position="216"/>
    </location>
</feature>
<dbReference type="Pfam" id="PF12874">
    <property type="entry name" value="zf-met"/>
    <property type="match status" value="2"/>
</dbReference>
<dbReference type="Gene3D" id="3.90.228.10">
    <property type="match status" value="1"/>
</dbReference>
<name>A0AAD9MVK6_9ANNE</name>
<comment type="similarity">
    <text evidence="3">Belongs to the ARTD/PARP family.</text>
</comment>
<dbReference type="EMBL" id="JAODUP010000744">
    <property type="protein sequence ID" value="KAK2144594.1"/>
    <property type="molecule type" value="Genomic_DNA"/>
</dbReference>
<feature type="region of interest" description="Disordered" evidence="5">
    <location>
        <begin position="26"/>
        <end position="50"/>
    </location>
</feature>
<dbReference type="Gene3D" id="3.30.160.60">
    <property type="entry name" value="Classic Zinc Finger"/>
    <property type="match status" value="2"/>
</dbReference>
<evidence type="ECO:0000256" key="3">
    <source>
        <dbReference type="ARBA" id="ARBA00024347"/>
    </source>
</evidence>
<dbReference type="InterPro" id="IPR051712">
    <property type="entry name" value="ARTD-AVP"/>
</dbReference>
<keyword evidence="4" id="KW-0863">Zinc-finger</keyword>
<feature type="compositionally biased region" description="Basic and acidic residues" evidence="5">
    <location>
        <begin position="37"/>
        <end position="50"/>
    </location>
</feature>
<feature type="compositionally biased region" description="Polar residues" evidence="5">
    <location>
        <begin position="455"/>
        <end position="464"/>
    </location>
</feature>
<dbReference type="CDD" id="cd01439">
    <property type="entry name" value="TCCD_inducible_PARP_like"/>
    <property type="match status" value="1"/>
</dbReference>
<dbReference type="GO" id="GO:0003676">
    <property type="term" value="F:nucleic acid binding"/>
    <property type="evidence" value="ECO:0007669"/>
    <property type="project" value="InterPro"/>
</dbReference>
<dbReference type="SUPFAM" id="SSF56399">
    <property type="entry name" value="ADP-ribosylation"/>
    <property type="match status" value="1"/>
</dbReference>
<dbReference type="PROSITE" id="PS50103">
    <property type="entry name" value="ZF_C3H1"/>
    <property type="match status" value="1"/>
</dbReference>
<dbReference type="PROSITE" id="PS00028">
    <property type="entry name" value="ZINC_FINGER_C2H2_1"/>
    <property type="match status" value="1"/>
</dbReference>
<evidence type="ECO:0000256" key="1">
    <source>
        <dbReference type="ARBA" id="ARBA00004123"/>
    </source>
</evidence>